<dbReference type="GO" id="GO:0006865">
    <property type="term" value="P:amino acid transport"/>
    <property type="evidence" value="ECO:0007669"/>
    <property type="project" value="UniProtKB-KW"/>
</dbReference>
<accession>A0A1D6QLE0</accession>
<keyword evidence="4" id="KW-0029">Amino-acid transport</keyword>
<evidence type="ECO:0000313" key="8">
    <source>
        <dbReference type="EMBL" id="AQK58515.1"/>
    </source>
</evidence>
<evidence type="ECO:0000259" key="7">
    <source>
        <dbReference type="Pfam" id="PF01490"/>
    </source>
</evidence>
<gene>
    <name evidence="8" type="ORF">ZEAMMB73_Zm00001d052995</name>
</gene>
<keyword evidence="3" id="KW-0812">Transmembrane</keyword>
<evidence type="ECO:0000256" key="5">
    <source>
        <dbReference type="ARBA" id="ARBA00022989"/>
    </source>
</evidence>
<evidence type="ECO:0000256" key="2">
    <source>
        <dbReference type="ARBA" id="ARBA00022448"/>
    </source>
</evidence>
<dbReference type="Pfam" id="PF01490">
    <property type="entry name" value="Aa_trans"/>
    <property type="match status" value="1"/>
</dbReference>
<organism evidence="8">
    <name type="scientific">Zea mays</name>
    <name type="common">Maize</name>
    <dbReference type="NCBI Taxonomy" id="4577"/>
    <lineage>
        <taxon>Eukaryota</taxon>
        <taxon>Viridiplantae</taxon>
        <taxon>Streptophyta</taxon>
        <taxon>Embryophyta</taxon>
        <taxon>Tracheophyta</taxon>
        <taxon>Spermatophyta</taxon>
        <taxon>Magnoliopsida</taxon>
        <taxon>Liliopsida</taxon>
        <taxon>Poales</taxon>
        <taxon>Poaceae</taxon>
        <taxon>PACMAD clade</taxon>
        <taxon>Panicoideae</taxon>
        <taxon>Andropogonodae</taxon>
        <taxon>Andropogoneae</taxon>
        <taxon>Tripsacinae</taxon>
        <taxon>Zea</taxon>
    </lineage>
</organism>
<evidence type="ECO:0000256" key="4">
    <source>
        <dbReference type="ARBA" id="ARBA00022970"/>
    </source>
</evidence>
<keyword evidence="5" id="KW-1133">Transmembrane helix</keyword>
<evidence type="ECO:0000256" key="3">
    <source>
        <dbReference type="ARBA" id="ARBA00022692"/>
    </source>
</evidence>
<dbReference type="STRING" id="4577.A0A1D6QLE0"/>
<name>A0A1D6QLE0_MAIZE</name>
<evidence type="ECO:0000256" key="6">
    <source>
        <dbReference type="ARBA" id="ARBA00023136"/>
    </source>
</evidence>
<dbReference type="EMBL" id="CM000780">
    <property type="protein sequence ID" value="AQK58515.1"/>
    <property type="molecule type" value="Genomic_DNA"/>
</dbReference>
<dbReference type="InterPro" id="IPR013057">
    <property type="entry name" value="AA_transpt_TM"/>
</dbReference>
<proteinExistence type="predicted"/>
<dbReference type="PANTHER" id="PTHR48017">
    <property type="entry name" value="OS05G0424000 PROTEIN-RELATED"/>
    <property type="match status" value="1"/>
</dbReference>
<reference evidence="8" key="1">
    <citation type="submission" date="2015-12" db="EMBL/GenBank/DDBJ databases">
        <title>Update maize B73 reference genome by single molecule sequencing technologies.</title>
        <authorList>
            <consortium name="Maize Genome Sequencing Project"/>
            <person name="Ware D."/>
        </authorList>
    </citation>
    <scope>NUCLEOTIDE SEQUENCE</scope>
    <source>
        <tissue evidence="8">Seedling</tissue>
    </source>
</reference>
<dbReference type="OMA" id="VAICYFC"/>
<keyword evidence="6" id="KW-0472">Membrane</keyword>
<dbReference type="AlphaFoldDB" id="A0A1D6QLE0"/>
<evidence type="ECO:0000256" key="1">
    <source>
        <dbReference type="ARBA" id="ARBA00004370"/>
    </source>
</evidence>
<dbReference type="InParanoid" id="A0A1D6QLE0"/>
<keyword evidence="2" id="KW-0813">Transport</keyword>
<dbReference type="GO" id="GO:0016020">
    <property type="term" value="C:membrane"/>
    <property type="evidence" value="ECO:0007669"/>
    <property type="project" value="UniProtKB-SubCell"/>
</dbReference>
<protein>
    <submittedName>
        <fullName evidence="8">Amino acid permease 6</fullName>
    </submittedName>
</protein>
<feature type="domain" description="Amino acid transporter transmembrane" evidence="7">
    <location>
        <begin position="17"/>
        <end position="126"/>
    </location>
</feature>
<sequence>MGQWVSHDGGLRGRIAGADAASSTKKLWNMLLALGNIAFAYTFAEVLIGIQDTLKSLPPENRTMKKTAMYGIGATTIFYISVGCVEYAAFGSNALGNILTASRFGPFWLVDIANMCLNLHLIGAYQASTSQLVYNTPH</sequence>
<comment type="subcellular location">
    <subcellularLocation>
        <location evidence="1">Membrane</location>
    </subcellularLocation>
</comment>